<dbReference type="AlphaFoldDB" id="A0A1I8EZZ3"/>
<protein>
    <submittedName>
        <fullName evidence="1">Uncharacterized protein</fullName>
    </submittedName>
</protein>
<evidence type="ECO:0000313" key="1">
    <source>
        <dbReference type="WBParaSite" id="maker-PairedContig_863-snap-gene-0.18-mRNA-1"/>
    </source>
</evidence>
<name>A0A1I8EZZ3_WUCBA</name>
<proteinExistence type="predicted"/>
<dbReference type="WBParaSite" id="maker-PairedContig_863-snap-gene-0.18-mRNA-1">
    <property type="protein sequence ID" value="maker-PairedContig_863-snap-gene-0.18-mRNA-1"/>
    <property type="gene ID" value="maker-PairedContig_863-snap-gene-0.18"/>
</dbReference>
<reference evidence="1" key="1">
    <citation type="submission" date="2016-11" db="UniProtKB">
        <authorList>
            <consortium name="WormBaseParasite"/>
        </authorList>
    </citation>
    <scope>IDENTIFICATION</scope>
    <source>
        <strain evidence="1">pt0022</strain>
    </source>
</reference>
<sequence length="81" mass="9299">MLQRNDVVTERVDGDLMVAPCKSKRLLVESTEFKGSLINKLEIETIKAELEVLAHNHETYGINKRQEISEQGKEFVEQLLD</sequence>
<organism evidence="1">
    <name type="scientific">Wuchereria bancrofti</name>
    <dbReference type="NCBI Taxonomy" id="6293"/>
    <lineage>
        <taxon>Eukaryota</taxon>
        <taxon>Metazoa</taxon>
        <taxon>Ecdysozoa</taxon>
        <taxon>Nematoda</taxon>
        <taxon>Chromadorea</taxon>
        <taxon>Rhabditida</taxon>
        <taxon>Spirurina</taxon>
        <taxon>Spiruromorpha</taxon>
        <taxon>Filarioidea</taxon>
        <taxon>Onchocercidae</taxon>
        <taxon>Wuchereria</taxon>
    </lineage>
</organism>
<accession>A0A1I8EZZ3</accession>